<dbReference type="InterPro" id="IPR036259">
    <property type="entry name" value="MFS_trans_sf"/>
</dbReference>
<protein>
    <submittedName>
        <fullName evidence="8">Uncharacterized protein</fullName>
    </submittedName>
</protein>
<dbReference type="AlphaFoldDB" id="A0A388KUR3"/>
<evidence type="ECO:0000256" key="5">
    <source>
        <dbReference type="ARBA" id="ARBA00022989"/>
    </source>
</evidence>
<proteinExistence type="inferred from homology"/>
<evidence type="ECO:0000313" key="8">
    <source>
        <dbReference type="EMBL" id="GBG73804.1"/>
    </source>
</evidence>
<sequence length="213" mass="23736">MNLTTFLSRWIECFTASANSPAAQRSFDGFARKYAPCAYRIAAVVTAVIAKDNATSGWNILIIVALGLFGLALGLIWWLVHRVEGPVSDRDTRSQSPWHCCKKVLRSFWTKLGSQYRWKYILVGLLLLFFAVLCLIFEDPGNYWMVHSSWHVFIFTAAFMLLLSTDLSGRREGTKDAVRITISAGSDNPSLHPDDSPLAASESTQVLLVSKTS</sequence>
<dbReference type="Gramene" id="GBG73804">
    <property type="protein sequence ID" value="GBG73804"/>
    <property type="gene ID" value="CBR_g17143"/>
</dbReference>
<evidence type="ECO:0000256" key="2">
    <source>
        <dbReference type="ARBA" id="ARBA00005542"/>
    </source>
</evidence>
<gene>
    <name evidence="8" type="ORF">CBR_g17143</name>
</gene>
<comment type="caution">
    <text evidence="8">The sequence shown here is derived from an EMBL/GenBank/DDBJ whole genome shotgun (WGS) entry which is preliminary data.</text>
</comment>
<comment type="similarity">
    <text evidence="2">Belongs to the TMEM8 family.</text>
</comment>
<accession>A0A388KUR3</accession>
<keyword evidence="3" id="KW-1003">Cell membrane</keyword>
<dbReference type="Gene3D" id="1.20.1250.20">
    <property type="entry name" value="MFS general substrate transporter like domains"/>
    <property type="match status" value="1"/>
</dbReference>
<feature type="transmembrane region" description="Helical" evidence="7">
    <location>
        <begin position="60"/>
        <end position="80"/>
    </location>
</feature>
<evidence type="ECO:0000256" key="4">
    <source>
        <dbReference type="ARBA" id="ARBA00022692"/>
    </source>
</evidence>
<dbReference type="InterPro" id="IPR021910">
    <property type="entry name" value="NGX6/PGAP6/MYMK"/>
</dbReference>
<feature type="transmembrane region" description="Helical" evidence="7">
    <location>
        <begin position="120"/>
        <end position="138"/>
    </location>
</feature>
<dbReference type="PANTHER" id="PTHR14319">
    <property type="entry name" value="FIVE-SPAN TRANSMEMBRANE PROTEIN M83"/>
    <property type="match status" value="1"/>
</dbReference>
<dbReference type="Pfam" id="PF12036">
    <property type="entry name" value="DUF3522"/>
    <property type="match status" value="1"/>
</dbReference>
<dbReference type="Proteomes" id="UP000265515">
    <property type="component" value="Unassembled WGS sequence"/>
</dbReference>
<keyword evidence="9" id="KW-1185">Reference proteome</keyword>
<keyword evidence="4 7" id="KW-0812">Transmembrane</keyword>
<evidence type="ECO:0000256" key="3">
    <source>
        <dbReference type="ARBA" id="ARBA00022475"/>
    </source>
</evidence>
<organism evidence="8 9">
    <name type="scientific">Chara braunii</name>
    <name type="common">Braun's stonewort</name>
    <dbReference type="NCBI Taxonomy" id="69332"/>
    <lineage>
        <taxon>Eukaryota</taxon>
        <taxon>Viridiplantae</taxon>
        <taxon>Streptophyta</taxon>
        <taxon>Charophyceae</taxon>
        <taxon>Charales</taxon>
        <taxon>Characeae</taxon>
        <taxon>Chara</taxon>
    </lineage>
</organism>
<dbReference type="EMBL" id="BFEA01000190">
    <property type="protein sequence ID" value="GBG73804.1"/>
    <property type="molecule type" value="Genomic_DNA"/>
</dbReference>
<keyword evidence="6 7" id="KW-0472">Membrane</keyword>
<dbReference type="PANTHER" id="PTHR14319:SF3">
    <property type="entry name" value="TRANSMEMBRANE PROTEIN-LIKE PROTEIN"/>
    <property type="match status" value="1"/>
</dbReference>
<evidence type="ECO:0000256" key="6">
    <source>
        <dbReference type="ARBA" id="ARBA00023136"/>
    </source>
</evidence>
<evidence type="ECO:0000256" key="7">
    <source>
        <dbReference type="SAM" id="Phobius"/>
    </source>
</evidence>
<feature type="transmembrane region" description="Helical" evidence="7">
    <location>
        <begin position="144"/>
        <end position="163"/>
    </location>
</feature>
<evidence type="ECO:0000313" key="9">
    <source>
        <dbReference type="Proteomes" id="UP000265515"/>
    </source>
</evidence>
<keyword evidence="5 7" id="KW-1133">Transmembrane helix</keyword>
<evidence type="ECO:0000256" key="1">
    <source>
        <dbReference type="ARBA" id="ARBA00004651"/>
    </source>
</evidence>
<name>A0A388KUR3_CHABU</name>
<dbReference type="GO" id="GO:0005886">
    <property type="term" value="C:plasma membrane"/>
    <property type="evidence" value="ECO:0007669"/>
    <property type="project" value="UniProtKB-SubCell"/>
</dbReference>
<reference evidence="8 9" key="1">
    <citation type="journal article" date="2018" name="Cell">
        <title>The Chara Genome: Secondary Complexity and Implications for Plant Terrestrialization.</title>
        <authorList>
            <person name="Nishiyama T."/>
            <person name="Sakayama H."/>
            <person name="Vries J.D."/>
            <person name="Buschmann H."/>
            <person name="Saint-Marcoux D."/>
            <person name="Ullrich K.K."/>
            <person name="Haas F.B."/>
            <person name="Vanderstraeten L."/>
            <person name="Becker D."/>
            <person name="Lang D."/>
            <person name="Vosolsobe S."/>
            <person name="Rombauts S."/>
            <person name="Wilhelmsson P.K.I."/>
            <person name="Janitza P."/>
            <person name="Kern R."/>
            <person name="Heyl A."/>
            <person name="Rumpler F."/>
            <person name="Villalobos L.I.A.C."/>
            <person name="Clay J.M."/>
            <person name="Skokan R."/>
            <person name="Toyoda A."/>
            <person name="Suzuki Y."/>
            <person name="Kagoshima H."/>
            <person name="Schijlen E."/>
            <person name="Tajeshwar N."/>
            <person name="Catarino B."/>
            <person name="Hetherington A.J."/>
            <person name="Saltykova A."/>
            <person name="Bonnot C."/>
            <person name="Breuninger H."/>
            <person name="Symeonidi A."/>
            <person name="Radhakrishnan G.V."/>
            <person name="Van Nieuwerburgh F."/>
            <person name="Deforce D."/>
            <person name="Chang C."/>
            <person name="Karol K.G."/>
            <person name="Hedrich R."/>
            <person name="Ulvskov P."/>
            <person name="Glockner G."/>
            <person name="Delwiche C.F."/>
            <person name="Petrasek J."/>
            <person name="Van de Peer Y."/>
            <person name="Friml J."/>
            <person name="Beilby M."/>
            <person name="Dolan L."/>
            <person name="Kohara Y."/>
            <person name="Sugano S."/>
            <person name="Fujiyama A."/>
            <person name="Delaux P.-M."/>
            <person name="Quint M."/>
            <person name="TheiBen G."/>
            <person name="Hagemann M."/>
            <person name="Harholt J."/>
            <person name="Dunand C."/>
            <person name="Zachgo S."/>
            <person name="Langdale J."/>
            <person name="Maumus F."/>
            <person name="Straeten D.V.D."/>
            <person name="Gould S.B."/>
            <person name="Rensing S.A."/>
        </authorList>
    </citation>
    <scope>NUCLEOTIDE SEQUENCE [LARGE SCALE GENOMIC DNA]</scope>
    <source>
        <strain evidence="8 9">S276</strain>
    </source>
</reference>
<comment type="subcellular location">
    <subcellularLocation>
        <location evidence="1">Cell membrane</location>
        <topology evidence="1">Multi-pass membrane protein</topology>
    </subcellularLocation>
</comment>